<feature type="transmembrane region" description="Helical" evidence="1">
    <location>
        <begin position="235"/>
        <end position="254"/>
    </location>
</feature>
<evidence type="ECO:0000256" key="1">
    <source>
        <dbReference type="SAM" id="Phobius"/>
    </source>
</evidence>
<proteinExistence type="predicted"/>
<keyword evidence="2" id="KW-0732">Signal</keyword>
<organism evidence="3 4">
    <name type="scientific">Clunio marinus</name>
    <dbReference type="NCBI Taxonomy" id="568069"/>
    <lineage>
        <taxon>Eukaryota</taxon>
        <taxon>Metazoa</taxon>
        <taxon>Ecdysozoa</taxon>
        <taxon>Arthropoda</taxon>
        <taxon>Hexapoda</taxon>
        <taxon>Insecta</taxon>
        <taxon>Pterygota</taxon>
        <taxon>Neoptera</taxon>
        <taxon>Endopterygota</taxon>
        <taxon>Diptera</taxon>
        <taxon>Nematocera</taxon>
        <taxon>Chironomoidea</taxon>
        <taxon>Chironomidae</taxon>
        <taxon>Clunio</taxon>
    </lineage>
</organism>
<evidence type="ECO:0000256" key="2">
    <source>
        <dbReference type="SAM" id="SignalP"/>
    </source>
</evidence>
<dbReference type="SUPFAM" id="SSF52058">
    <property type="entry name" value="L domain-like"/>
    <property type="match status" value="1"/>
</dbReference>
<keyword evidence="1" id="KW-0812">Transmembrane</keyword>
<accession>A0A1J1IIA8</accession>
<feature type="signal peptide" evidence="2">
    <location>
        <begin position="1"/>
        <end position="19"/>
    </location>
</feature>
<dbReference type="InterPro" id="IPR032675">
    <property type="entry name" value="LRR_dom_sf"/>
</dbReference>
<reference evidence="3 4" key="1">
    <citation type="submission" date="2015-04" db="EMBL/GenBank/DDBJ databases">
        <authorList>
            <person name="Syromyatnikov M.Y."/>
            <person name="Popov V.N."/>
        </authorList>
    </citation>
    <scope>NUCLEOTIDE SEQUENCE [LARGE SCALE GENOMIC DNA]</scope>
</reference>
<dbReference type="Proteomes" id="UP000183832">
    <property type="component" value="Unassembled WGS sequence"/>
</dbReference>
<dbReference type="EMBL" id="CVRI01000047">
    <property type="protein sequence ID" value="CRK98185.1"/>
    <property type="molecule type" value="Genomic_DNA"/>
</dbReference>
<dbReference type="Gene3D" id="3.80.10.10">
    <property type="entry name" value="Ribonuclease Inhibitor"/>
    <property type="match status" value="1"/>
</dbReference>
<feature type="chain" id="PRO_5012158977" evidence="2">
    <location>
        <begin position="20"/>
        <end position="277"/>
    </location>
</feature>
<evidence type="ECO:0000313" key="4">
    <source>
        <dbReference type="Proteomes" id="UP000183832"/>
    </source>
</evidence>
<evidence type="ECO:0000313" key="3">
    <source>
        <dbReference type="EMBL" id="CRK98185.1"/>
    </source>
</evidence>
<name>A0A1J1IIA8_9DIPT</name>
<dbReference type="AlphaFoldDB" id="A0A1J1IIA8"/>
<gene>
    <name evidence="3" type="ORF">CLUMA_CG011550</name>
</gene>
<dbReference type="OrthoDB" id="7776492at2759"/>
<sequence>MMRFLNYVLISFLLKYNYAAILVCEYKRELSDYGSAYTCDAQNFQDSFENRNVTSAQGNHEADNSDEFVTKLFMKKQFCPYLPLNTGSIFPNLEIFYIMNSNVKHLLKGDLDGLNKLRTFDVSHNPIEVLQADFFKGHDTIEIISFYDCHLKLIDHNALNSLPKLRKAYFNYNVCIDYQADDEDMIESLAERFSYNCEDNDHQIFHSGKNDKSHLKEDKKAVHVEDKLPFVKSNAYWILFFLLLIIILLSLILLKTVTTKFGSNWIEFKNHLISGQS</sequence>
<keyword evidence="1" id="KW-1133">Transmembrane helix</keyword>
<keyword evidence="1" id="KW-0472">Membrane</keyword>
<keyword evidence="4" id="KW-1185">Reference proteome</keyword>
<protein>
    <submittedName>
        <fullName evidence="3">CLUMA_CG011550, isoform A</fullName>
    </submittedName>
</protein>